<evidence type="ECO:0000313" key="3">
    <source>
        <dbReference type="EMBL" id="TQE44352.1"/>
    </source>
</evidence>
<dbReference type="AlphaFoldDB" id="A0A540R9D4"/>
<accession>A0A540R9D4</accession>
<proteinExistence type="predicted"/>
<organism evidence="3 4">
    <name type="scientific">Corynebacterium phoceense</name>
    <dbReference type="NCBI Taxonomy" id="1686286"/>
    <lineage>
        <taxon>Bacteria</taxon>
        <taxon>Bacillati</taxon>
        <taxon>Actinomycetota</taxon>
        <taxon>Actinomycetes</taxon>
        <taxon>Mycobacteriales</taxon>
        <taxon>Corynebacteriaceae</taxon>
        <taxon>Corynebacterium</taxon>
    </lineage>
</organism>
<evidence type="ECO:0000256" key="2">
    <source>
        <dbReference type="SAM" id="Phobius"/>
    </source>
</evidence>
<feature type="compositionally biased region" description="Low complexity" evidence="1">
    <location>
        <begin position="78"/>
        <end position="96"/>
    </location>
</feature>
<reference evidence="3 4" key="1">
    <citation type="submission" date="2019-06" db="EMBL/GenBank/DDBJ databases">
        <title>Draft genome of C. phoceense Strain 272.</title>
        <authorList>
            <person name="Pacheco L.G.C."/>
            <person name="Barberis C.M."/>
            <person name="Almuzara M.N."/>
            <person name="Traglia G.M."/>
            <person name="Santos C.S."/>
            <person name="Rocha D.J.P.G."/>
            <person name="Aguiar E.R.G.R."/>
            <person name="Vay C.A."/>
        </authorList>
    </citation>
    <scope>NUCLEOTIDE SEQUENCE [LARGE SCALE GENOMIC DNA]</scope>
    <source>
        <strain evidence="3 4">272</strain>
    </source>
</reference>
<feature type="compositionally biased region" description="Basic and acidic residues" evidence="1">
    <location>
        <begin position="97"/>
        <end position="130"/>
    </location>
</feature>
<dbReference type="Proteomes" id="UP000318080">
    <property type="component" value="Unassembled WGS sequence"/>
</dbReference>
<feature type="compositionally biased region" description="Basic and acidic residues" evidence="1">
    <location>
        <begin position="14"/>
        <end position="25"/>
    </location>
</feature>
<feature type="compositionally biased region" description="Acidic residues" evidence="1">
    <location>
        <begin position="195"/>
        <end position="212"/>
    </location>
</feature>
<dbReference type="STRING" id="1686286.GCA_900092335_00495"/>
<evidence type="ECO:0000256" key="1">
    <source>
        <dbReference type="SAM" id="MobiDB-lite"/>
    </source>
</evidence>
<feature type="region of interest" description="Disordered" evidence="1">
    <location>
        <begin position="1"/>
        <end position="38"/>
    </location>
</feature>
<name>A0A540R9D4_9CORY</name>
<keyword evidence="2" id="KW-1133">Transmembrane helix</keyword>
<protein>
    <submittedName>
        <fullName evidence="3">Uncharacterized protein</fullName>
    </submittedName>
</protein>
<gene>
    <name evidence="3" type="ORF">EJK80_01830</name>
</gene>
<feature type="transmembrane region" description="Helical" evidence="2">
    <location>
        <begin position="276"/>
        <end position="294"/>
    </location>
</feature>
<evidence type="ECO:0000313" key="4">
    <source>
        <dbReference type="Proteomes" id="UP000318080"/>
    </source>
</evidence>
<dbReference type="EMBL" id="VHIR01000002">
    <property type="protein sequence ID" value="TQE44352.1"/>
    <property type="molecule type" value="Genomic_DNA"/>
</dbReference>
<keyword evidence="2" id="KW-0812">Transmembrane</keyword>
<feature type="transmembrane region" description="Helical" evidence="2">
    <location>
        <begin position="251"/>
        <end position="269"/>
    </location>
</feature>
<feature type="compositionally biased region" description="Basic and acidic residues" evidence="1">
    <location>
        <begin position="140"/>
        <end position="160"/>
    </location>
</feature>
<feature type="region of interest" description="Disordered" evidence="1">
    <location>
        <begin position="50"/>
        <end position="212"/>
    </location>
</feature>
<comment type="caution">
    <text evidence="3">The sequence shown here is derived from an EMBL/GenBank/DDBJ whole genome shotgun (WGS) entry which is preliminary data.</text>
</comment>
<keyword evidence="2" id="KW-0472">Membrane</keyword>
<sequence>MAEEKQLTVAELLARNKQERTGGDKPRRRRRSLEEGGVSVAELTGSLKKVEATPAQAKHSNVDIDETAPVIPAPKPEAAQSDAAQSDAAKSAPAQSEAERIEALKKAEFAKKAEEAKKKAAEKKATEDKAAASSIDEAPLDPKAEENRRILAEKRERDAVKAASTPSTGDTTVIKKVEDEPAAQLEDAATTEIDRVDDAEDADPAEYEDAEDDGKLNPVSIILLALVGIVLGAVVYKGFEILWTNFNKGLVAALAVAVTAAMAGVVHALRTDRDKAAIVLSIIVGLVLTFGALLTA</sequence>
<keyword evidence="4" id="KW-1185">Reference proteome</keyword>
<dbReference type="RefSeq" id="WP_141628523.1">
    <property type="nucleotide sequence ID" value="NZ_JADPQA010000004.1"/>
</dbReference>
<feature type="transmembrane region" description="Helical" evidence="2">
    <location>
        <begin position="221"/>
        <end position="239"/>
    </location>
</feature>